<dbReference type="PANTHER" id="PTHR46401:SF2">
    <property type="entry name" value="GLYCOSYLTRANSFERASE WBBK-RELATED"/>
    <property type="match status" value="1"/>
</dbReference>
<dbReference type="EMBL" id="JBGEWD010000007">
    <property type="protein sequence ID" value="MEY8000392.1"/>
    <property type="molecule type" value="Genomic_DNA"/>
</dbReference>
<comment type="caution">
    <text evidence="2">The sequence shown here is derived from an EMBL/GenBank/DDBJ whole genome shotgun (WGS) entry which is preliminary data.</text>
</comment>
<dbReference type="EC" id="2.4.-.-" evidence="2"/>
<dbReference type="PANTHER" id="PTHR46401">
    <property type="entry name" value="GLYCOSYLTRANSFERASE WBBK-RELATED"/>
    <property type="match status" value="1"/>
</dbReference>
<evidence type="ECO:0000313" key="3">
    <source>
        <dbReference type="Proteomes" id="UP001564657"/>
    </source>
</evidence>
<keyword evidence="2" id="KW-0328">Glycosyltransferase</keyword>
<reference evidence="2 3" key="1">
    <citation type="submission" date="2024-08" db="EMBL/GenBank/DDBJ databases">
        <title>Clostridium lapicellarii sp. nov., and Clostridium renhuaiense sp. nov., two species isolated from the mud in a fermentation cellar used for producing sauce-flavour Chinese liquors.</title>
        <authorList>
            <person name="Yang F."/>
            <person name="Wang H."/>
            <person name="Chen L.Q."/>
            <person name="Zhou N."/>
            <person name="Lu J.J."/>
            <person name="Pu X.X."/>
            <person name="Wan B."/>
            <person name="Wang L."/>
            <person name="Liu S.J."/>
        </authorList>
    </citation>
    <scope>NUCLEOTIDE SEQUENCE [LARGE SCALE GENOMIC DNA]</scope>
    <source>
        <strain evidence="2 3">MT-5</strain>
    </source>
</reference>
<evidence type="ECO:0000256" key="1">
    <source>
        <dbReference type="ARBA" id="ARBA00022679"/>
    </source>
</evidence>
<dbReference type="SUPFAM" id="SSF53756">
    <property type="entry name" value="UDP-Glycosyltransferase/glycogen phosphorylase"/>
    <property type="match status" value="1"/>
</dbReference>
<proteinExistence type="predicted"/>
<organism evidence="2 3">
    <name type="scientific">Clostridium moutaii</name>
    <dbReference type="NCBI Taxonomy" id="3240932"/>
    <lineage>
        <taxon>Bacteria</taxon>
        <taxon>Bacillati</taxon>
        <taxon>Bacillota</taxon>
        <taxon>Clostridia</taxon>
        <taxon>Eubacteriales</taxon>
        <taxon>Clostridiaceae</taxon>
        <taxon>Clostridium</taxon>
    </lineage>
</organism>
<dbReference type="Pfam" id="PF13692">
    <property type="entry name" value="Glyco_trans_1_4"/>
    <property type="match status" value="1"/>
</dbReference>
<name>A0ABV4BNP3_9CLOT</name>
<sequence length="330" mass="38842">MATFIQMPTVPYNKMYQRPQQIMRKLSERGHIVYYMDNINEEYFIKINKNLYEVGAKYKINVKKLSKPVILWCSSPEQVVRINSIYHDYVIYDIVDDYSHEFKAWNIYVDDMLSAADMVFVTADKLYKKFFPRHDNIYLVKNGLDVDNFSLDKNEIPVDIPRNRKVVGYVGAVATWIDWNLVKYILNSNYDFVFVGAKYGDININFNNNNNIYFLGEKKYEELPYYISNFNCCIIPFKVNEMTNGCNPIKLYEYLSLGKPVVSTAIEEVVKMESNCYISRKNEDFIENIIKSIDEDNESLVISRRNFALNNSWDKRVSNIIEKLSLNNIL</sequence>
<dbReference type="RefSeq" id="WP_369704277.1">
    <property type="nucleotide sequence ID" value="NZ_JBGEWD010000007.1"/>
</dbReference>
<protein>
    <submittedName>
        <fullName evidence="2">Glycosyltransferase</fullName>
        <ecNumber evidence="2">2.4.-.-</ecNumber>
    </submittedName>
</protein>
<accession>A0ABV4BNP3</accession>
<keyword evidence="1 2" id="KW-0808">Transferase</keyword>
<gene>
    <name evidence="2" type="ORF">AB8U03_09310</name>
</gene>
<dbReference type="GO" id="GO:0016757">
    <property type="term" value="F:glycosyltransferase activity"/>
    <property type="evidence" value="ECO:0007669"/>
    <property type="project" value="UniProtKB-KW"/>
</dbReference>
<keyword evidence="3" id="KW-1185">Reference proteome</keyword>
<evidence type="ECO:0000313" key="2">
    <source>
        <dbReference type="EMBL" id="MEY8000392.1"/>
    </source>
</evidence>
<dbReference type="Gene3D" id="3.40.50.2000">
    <property type="entry name" value="Glycogen Phosphorylase B"/>
    <property type="match status" value="1"/>
</dbReference>
<dbReference type="Proteomes" id="UP001564657">
    <property type="component" value="Unassembled WGS sequence"/>
</dbReference>